<dbReference type="InterPro" id="IPR052030">
    <property type="entry name" value="Peptidase_M20/M20A_hydrolases"/>
</dbReference>
<dbReference type="SUPFAM" id="SSF55031">
    <property type="entry name" value="Bacterial exopeptidase dimerisation domain"/>
    <property type="match status" value="1"/>
</dbReference>
<dbReference type="GO" id="GO:0016805">
    <property type="term" value="F:dipeptidase activity"/>
    <property type="evidence" value="ECO:0007669"/>
    <property type="project" value="InterPro"/>
</dbReference>
<reference evidence="3" key="1">
    <citation type="journal article" date="2023" name="Mol. Phylogenet. Evol.">
        <title>Genome-scale phylogeny and comparative genomics of the fungal order Sordariales.</title>
        <authorList>
            <person name="Hensen N."/>
            <person name="Bonometti L."/>
            <person name="Westerberg I."/>
            <person name="Brannstrom I.O."/>
            <person name="Guillou S."/>
            <person name="Cros-Aarteil S."/>
            <person name="Calhoun S."/>
            <person name="Haridas S."/>
            <person name="Kuo A."/>
            <person name="Mondo S."/>
            <person name="Pangilinan J."/>
            <person name="Riley R."/>
            <person name="LaButti K."/>
            <person name="Andreopoulos B."/>
            <person name="Lipzen A."/>
            <person name="Chen C."/>
            <person name="Yan M."/>
            <person name="Daum C."/>
            <person name="Ng V."/>
            <person name="Clum A."/>
            <person name="Steindorff A."/>
            <person name="Ohm R.A."/>
            <person name="Martin F."/>
            <person name="Silar P."/>
            <person name="Natvig D.O."/>
            <person name="Lalanne C."/>
            <person name="Gautier V."/>
            <person name="Ament-Velasquez S.L."/>
            <person name="Kruys A."/>
            <person name="Hutchinson M.I."/>
            <person name="Powell A.J."/>
            <person name="Barry K."/>
            <person name="Miller A.N."/>
            <person name="Grigoriev I.V."/>
            <person name="Debuchy R."/>
            <person name="Gladieux P."/>
            <person name="Hiltunen Thoren M."/>
            <person name="Johannesson H."/>
        </authorList>
    </citation>
    <scope>NUCLEOTIDE SEQUENCE</scope>
    <source>
        <strain evidence="3">CBS 731.68</strain>
    </source>
</reference>
<evidence type="ECO:0000256" key="1">
    <source>
        <dbReference type="PIRNR" id="PIRNR037226"/>
    </source>
</evidence>
<dbReference type="CDD" id="cd03887">
    <property type="entry name" value="M20_Acy1L2"/>
    <property type="match status" value="1"/>
</dbReference>
<organism evidence="3 4">
    <name type="scientific">Parathielavia appendiculata</name>
    <dbReference type="NCBI Taxonomy" id="2587402"/>
    <lineage>
        <taxon>Eukaryota</taxon>
        <taxon>Fungi</taxon>
        <taxon>Dikarya</taxon>
        <taxon>Ascomycota</taxon>
        <taxon>Pezizomycotina</taxon>
        <taxon>Sordariomycetes</taxon>
        <taxon>Sordariomycetidae</taxon>
        <taxon>Sordariales</taxon>
        <taxon>Chaetomiaceae</taxon>
        <taxon>Parathielavia</taxon>
    </lineage>
</organism>
<evidence type="ECO:0000259" key="2">
    <source>
        <dbReference type="Pfam" id="PF07687"/>
    </source>
</evidence>
<evidence type="ECO:0000313" key="4">
    <source>
        <dbReference type="Proteomes" id="UP001302602"/>
    </source>
</evidence>
<dbReference type="Gene3D" id="3.30.70.360">
    <property type="match status" value="1"/>
</dbReference>
<dbReference type="AlphaFoldDB" id="A0AAN6TQ69"/>
<dbReference type="InterPro" id="IPR011650">
    <property type="entry name" value="Peptidase_M20_dimer"/>
</dbReference>
<reference evidence="3" key="2">
    <citation type="submission" date="2023-05" db="EMBL/GenBank/DDBJ databases">
        <authorList>
            <consortium name="Lawrence Berkeley National Laboratory"/>
            <person name="Steindorff A."/>
            <person name="Hensen N."/>
            <person name="Bonometti L."/>
            <person name="Westerberg I."/>
            <person name="Brannstrom I.O."/>
            <person name="Guillou S."/>
            <person name="Cros-Aarteil S."/>
            <person name="Calhoun S."/>
            <person name="Haridas S."/>
            <person name="Kuo A."/>
            <person name="Mondo S."/>
            <person name="Pangilinan J."/>
            <person name="Riley R."/>
            <person name="Labutti K."/>
            <person name="Andreopoulos B."/>
            <person name="Lipzen A."/>
            <person name="Chen C."/>
            <person name="Yanf M."/>
            <person name="Daum C."/>
            <person name="Ng V."/>
            <person name="Clum A."/>
            <person name="Ohm R."/>
            <person name="Martin F."/>
            <person name="Silar P."/>
            <person name="Natvig D."/>
            <person name="Lalanne C."/>
            <person name="Gautier V."/>
            <person name="Ament-Velasquez S.L."/>
            <person name="Kruys A."/>
            <person name="Hutchinson M.I."/>
            <person name="Powell A.J."/>
            <person name="Barry K."/>
            <person name="Miller A.N."/>
            <person name="Grigoriev I.V."/>
            <person name="Debuchy R."/>
            <person name="Gladieux P."/>
            <person name="Thoren M.H."/>
            <person name="Johannesson H."/>
        </authorList>
    </citation>
    <scope>NUCLEOTIDE SEQUENCE</scope>
    <source>
        <strain evidence="3">CBS 731.68</strain>
    </source>
</reference>
<accession>A0AAN6TQ69</accession>
<comment type="similarity">
    <text evidence="1">Belongs to the peptidase M20A family.</text>
</comment>
<dbReference type="InterPro" id="IPR036264">
    <property type="entry name" value="Bact_exopeptidase_dim_dom"/>
</dbReference>
<dbReference type="EMBL" id="MU853263">
    <property type="protein sequence ID" value="KAK4118635.1"/>
    <property type="molecule type" value="Genomic_DNA"/>
</dbReference>
<dbReference type="RefSeq" id="XP_062642408.1">
    <property type="nucleotide sequence ID" value="XM_062790203.1"/>
</dbReference>
<name>A0AAN6TQ69_9PEZI</name>
<comment type="caution">
    <text evidence="3">The sequence shown here is derived from an EMBL/GenBank/DDBJ whole genome shotgun (WGS) entry which is preliminary data.</text>
</comment>
<protein>
    <recommendedName>
        <fullName evidence="1">Peptidase M20 domain-containing protein 2</fullName>
    </recommendedName>
</protein>
<dbReference type="PIRSF" id="PIRSF037226">
    <property type="entry name" value="Amidohydrolase_ACY1L2_prd"/>
    <property type="match status" value="1"/>
</dbReference>
<dbReference type="Pfam" id="PF07687">
    <property type="entry name" value="M20_dimer"/>
    <property type="match status" value="1"/>
</dbReference>
<dbReference type="Gene3D" id="3.40.630.10">
    <property type="entry name" value="Zn peptidases"/>
    <property type="match status" value="1"/>
</dbReference>
<dbReference type="SUPFAM" id="SSF53187">
    <property type="entry name" value="Zn-dependent exopeptidases"/>
    <property type="match status" value="1"/>
</dbReference>
<dbReference type="GeneID" id="87826973"/>
<gene>
    <name evidence="3" type="ORF">N657DRAFT_605966</name>
</gene>
<dbReference type="FunFam" id="3.30.70.360:FF:000004">
    <property type="entry name" value="Peptidase M20 domain-containing protein 2"/>
    <property type="match status" value="1"/>
</dbReference>
<evidence type="ECO:0000313" key="3">
    <source>
        <dbReference type="EMBL" id="KAK4118635.1"/>
    </source>
</evidence>
<keyword evidence="4" id="KW-1185">Reference proteome</keyword>
<dbReference type="InterPro" id="IPR017144">
    <property type="entry name" value="Xaa-Arg_dipeptidase"/>
</dbReference>
<proteinExistence type="inferred from homology"/>
<dbReference type="PANTHER" id="PTHR30575:SF4">
    <property type="entry name" value="PEPTIDASE M20 DOMAIN-CONTAINING PROTEIN 2"/>
    <property type="match status" value="1"/>
</dbReference>
<sequence>MEDEGYILVSRDDIECGLHRIETKEDKHSPEYLTDIESYIESLWDSLWTLNAFIHANPELAFQEYKAHQALTDFLRSREEGWQVTGSACGMETAWIAVFDSGKPGPAVSFNVEMDALPNLGHACGHNLIATASMAAGLATAEMMRRYKLVGKVLIFGTPGEEGFGGGKIRLMERGAYKGVDVSLISHPGILHNSPLVRTTAFARLGVEYFGRAAHGAKNPWMGINALDALVVSYNAVSVLRQQTMPGDVIGLAITDGGEEATNIIHAYAACVCVIRANSASRLHDLQEKVSACFRAGAEATGAMIKLRITPGYQDHFPNRVLAASYTKYWDSLPDLPDPPIQPPGCGDQRFTWVKSSTDQGNISHIMPSVNASFAIPPGPKAGQPHSPDFKMAAGTKSAFMRALRVGKALAGTAVDVLARPGLLGEVKKQWRRDMEALSKLE</sequence>
<dbReference type="Proteomes" id="UP001302602">
    <property type="component" value="Unassembled WGS sequence"/>
</dbReference>
<feature type="domain" description="Peptidase M20 dimerisation" evidence="2">
    <location>
        <begin position="208"/>
        <end position="298"/>
    </location>
</feature>
<dbReference type="PANTHER" id="PTHR30575">
    <property type="entry name" value="PEPTIDASE M20"/>
    <property type="match status" value="1"/>
</dbReference>